<keyword evidence="6" id="KW-1185">Reference proteome</keyword>
<protein>
    <recommendedName>
        <fullName evidence="2">3-dehydroquinate dehydratase</fullName>
        <ecNumber evidence="2">4.2.1.10</ecNumber>
    </recommendedName>
</protein>
<evidence type="ECO:0000256" key="4">
    <source>
        <dbReference type="ARBA" id="ARBA00023270"/>
    </source>
</evidence>
<reference evidence="5" key="1">
    <citation type="submission" date="2021-02" db="EMBL/GenBank/DDBJ databases">
        <authorList>
            <person name="Cremers G."/>
            <person name="Picone N."/>
        </authorList>
    </citation>
    <scope>NUCLEOTIDE SEQUENCE</scope>
    <source>
        <strain evidence="5">PQ17</strain>
    </source>
</reference>
<sequence>MNGKERFQFLRRQKPFLWVGTVRTRAGLAFLDSPWPGLDCVELRLDCLLEDGVSPQELRRSLDRRRYAAILTFRHPDEGGLRVRGIDRSRVLEELIPLAEGLDLELRYAHEQLALVQKAQKEGKWLIFSVHEFTTPLPKDRILDALDTFPTVSPDCAKLAVFVENPRELLWLAEQILSRLPTPWAAMATGPWALFSRALFPALGSCLVYGGLDGPAAPGQPALAIVRNLLEHLSLERLLEKIPHPDKTLRP</sequence>
<name>A0A8J2FRT3_9BACT</name>
<dbReference type="SUPFAM" id="SSF51569">
    <property type="entry name" value="Aldolase"/>
    <property type="match status" value="1"/>
</dbReference>
<dbReference type="GO" id="GO:0046279">
    <property type="term" value="P:3,4-dihydroxybenzoate biosynthetic process"/>
    <property type="evidence" value="ECO:0007669"/>
    <property type="project" value="TreeGrafter"/>
</dbReference>
<dbReference type="PANTHER" id="PTHR43699:SF1">
    <property type="entry name" value="3-DEHYDROQUINATE DEHYDRATASE"/>
    <property type="match status" value="1"/>
</dbReference>
<keyword evidence="4" id="KW-0704">Schiff base</keyword>
<dbReference type="InterPro" id="IPR001381">
    <property type="entry name" value="DHquinase_I"/>
</dbReference>
<dbReference type="InterPro" id="IPR013785">
    <property type="entry name" value="Aldolase_TIM"/>
</dbReference>
<dbReference type="Proteomes" id="UP000663859">
    <property type="component" value="Unassembled WGS sequence"/>
</dbReference>
<comment type="catalytic activity">
    <reaction evidence="1">
        <text>3-dehydroquinate = 3-dehydroshikimate + H2O</text>
        <dbReference type="Rhea" id="RHEA:21096"/>
        <dbReference type="ChEBI" id="CHEBI:15377"/>
        <dbReference type="ChEBI" id="CHEBI:16630"/>
        <dbReference type="ChEBI" id="CHEBI:32364"/>
        <dbReference type="EC" id="4.2.1.10"/>
    </reaction>
</comment>
<organism evidence="5 6">
    <name type="scientific">Candidatus Methylacidithermus pantelleriae</name>
    <dbReference type="NCBI Taxonomy" id="2744239"/>
    <lineage>
        <taxon>Bacteria</taxon>
        <taxon>Pseudomonadati</taxon>
        <taxon>Verrucomicrobiota</taxon>
        <taxon>Methylacidiphilae</taxon>
        <taxon>Methylacidiphilales</taxon>
        <taxon>Methylacidiphilaceae</taxon>
        <taxon>Candidatus Methylacidithermus</taxon>
    </lineage>
</organism>
<comment type="caution">
    <text evidence="5">The sequence shown here is derived from an EMBL/GenBank/DDBJ whole genome shotgun (WGS) entry which is preliminary data.</text>
</comment>
<evidence type="ECO:0000256" key="3">
    <source>
        <dbReference type="ARBA" id="ARBA00023239"/>
    </source>
</evidence>
<dbReference type="EMBL" id="CAJNOB010000001">
    <property type="protein sequence ID" value="CAF0689899.1"/>
    <property type="molecule type" value="Genomic_DNA"/>
</dbReference>
<dbReference type="PANTHER" id="PTHR43699">
    <property type="entry name" value="3-DEHYDROQUINATE DEHYDRATASE"/>
    <property type="match status" value="1"/>
</dbReference>
<dbReference type="InterPro" id="IPR050146">
    <property type="entry name" value="Type-I_3-dehydroquinase"/>
</dbReference>
<evidence type="ECO:0000256" key="1">
    <source>
        <dbReference type="ARBA" id="ARBA00001864"/>
    </source>
</evidence>
<dbReference type="RefSeq" id="WP_174581827.1">
    <property type="nucleotide sequence ID" value="NZ_CAJNOB010000001.1"/>
</dbReference>
<dbReference type="EC" id="4.2.1.10" evidence="2"/>
<gene>
    <name evidence="5" type="ORF">MPNT_10423</name>
</gene>
<dbReference type="Gene3D" id="3.20.20.70">
    <property type="entry name" value="Aldolase class I"/>
    <property type="match status" value="1"/>
</dbReference>
<dbReference type="Pfam" id="PF01487">
    <property type="entry name" value="DHquinase_I"/>
    <property type="match status" value="1"/>
</dbReference>
<evidence type="ECO:0000313" key="5">
    <source>
        <dbReference type="EMBL" id="CAF0689899.1"/>
    </source>
</evidence>
<evidence type="ECO:0000313" key="6">
    <source>
        <dbReference type="Proteomes" id="UP000663859"/>
    </source>
</evidence>
<dbReference type="CDD" id="cd00502">
    <property type="entry name" value="DHQase_I"/>
    <property type="match status" value="1"/>
</dbReference>
<evidence type="ECO:0000256" key="2">
    <source>
        <dbReference type="ARBA" id="ARBA00012060"/>
    </source>
</evidence>
<keyword evidence="3 5" id="KW-0456">Lyase</keyword>
<accession>A0A8J2FRT3</accession>
<dbReference type="GO" id="GO:0003855">
    <property type="term" value="F:3-dehydroquinate dehydratase activity"/>
    <property type="evidence" value="ECO:0007669"/>
    <property type="project" value="UniProtKB-EC"/>
</dbReference>
<proteinExistence type="predicted"/>
<dbReference type="AlphaFoldDB" id="A0A8J2FRT3"/>